<dbReference type="Pfam" id="PF13466">
    <property type="entry name" value="STAS_2"/>
    <property type="match status" value="1"/>
</dbReference>
<feature type="domain" description="STAS" evidence="1">
    <location>
        <begin position="12"/>
        <end position="99"/>
    </location>
</feature>
<dbReference type="EMBL" id="FMYL01000013">
    <property type="protein sequence ID" value="SDC24372.1"/>
    <property type="molecule type" value="Genomic_DNA"/>
</dbReference>
<gene>
    <name evidence="2" type="ORF">SAMN05421733_11351</name>
</gene>
<dbReference type="OrthoDB" id="6706370at2"/>
<dbReference type="RefSeq" id="WP_092749886.1">
    <property type="nucleotide sequence ID" value="NZ_FMYL01000013.1"/>
</dbReference>
<dbReference type="InterPro" id="IPR036513">
    <property type="entry name" value="STAS_dom_sf"/>
</dbReference>
<dbReference type="InterPro" id="IPR058548">
    <property type="entry name" value="MlaB-like_STAS"/>
</dbReference>
<dbReference type="AlphaFoldDB" id="A0A1G6K019"/>
<evidence type="ECO:0000313" key="3">
    <source>
        <dbReference type="Proteomes" id="UP000242501"/>
    </source>
</evidence>
<reference evidence="3" key="1">
    <citation type="submission" date="2016-09" db="EMBL/GenBank/DDBJ databases">
        <authorList>
            <person name="Varghese N."/>
            <person name="Submissions S."/>
        </authorList>
    </citation>
    <scope>NUCLEOTIDE SEQUENCE [LARGE SCALE GENOMIC DNA]</scope>
    <source>
        <strain evidence="3">ANC 4422</strain>
    </source>
</reference>
<proteinExistence type="predicted"/>
<sequence>MRAELNVVNQSLVVKGQIDFTNAEQVYQQGLGAILKQTSFPVVIDLSALEHGNTLVLAVFVQWIRQVPNVNDLVFKSVPKKMLKIIESCHLEHQLNMVA</sequence>
<dbReference type="Gene3D" id="3.30.750.24">
    <property type="entry name" value="STAS domain"/>
    <property type="match status" value="1"/>
</dbReference>
<evidence type="ECO:0000313" key="2">
    <source>
        <dbReference type="EMBL" id="SDC24372.1"/>
    </source>
</evidence>
<dbReference type="Proteomes" id="UP000242501">
    <property type="component" value="Unassembled WGS sequence"/>
</dbReference>
<dbReference type="PROSITE" id="PS50801">
    <property type="entry name" value="STAS"/>
    <property type="match status" value="1"/>
</dbReference>
<keyword evidence="3" id="KW-1185">Reference proteome</keyword>
<dbReference type="STRING" id="1219383.SAMN05421733_11351"/>
<protein>
    <submittedName>
        <fullName evidence="2">Phospholipid transport system transporter-binding protein</fullName>
    </submittedName>
</protein>
<dbReference type="InterPro" id="IPR002645">
    <property type="entry name" value="STAS_dom"/>
</dbReference>
<evidence type="ECO:0000259" key="1">
    <source>
        <dbReference type="PROSITE" id="PS50801"/>
    </source>
</evidence>
<organism evidence="2 3">
    <name type="scientific">Acinetobacter boissieri</name>
    <dbReference type="NCBI Taxonomy" id="1219383"/>
    <lineage>
        <taxon>Bacteria</taxon>
        <taxon>Pseudomonadati</taxon>
        <taxon>Pseudomonadota</taxon>
        <taxon>Gammaproteobacteria</taxon>
        <taxon>Moraxellales</taxon>
        <taxon>Moraxellaceae</taxon>
        <taxon>Acinetobacter</taxon>
    </lineage>
</organism>
<name>A0A1G6K019_9GAMM</name>
<dbReference type="SUPFAM" id="SSF52091">
    <property type="entry name" value="SpoIIaa-like"/>
    <property type="match status" value="1"/>
</dbReference>
<accession>A0A1G6K019</accession>